<keyword evidence="2" id="KW-0378">Hydrolase</keyword>
<accession>A0A1Q2CDB5</accession>
<dbReference type="AlphaFoldDB" id="A0A1Q2CDB5"/>
<evidence type="ECO:0000259" key="3">
    <source>
        <dbReference type="Pfam" id="PF03061"/>
    </source>
</evidence>
<dbReference type="EMBL" id="CP019605">
    <property type="protein sequence ID" value="AQP44094.1"/>
    <property type="molecule type" value="Genomic_DNA"/>
</dbReference>
<gene>
    <name evidence="4" type="ORF">RPIT_04095</name>
</gene>
<evidence type="ECO:0000256" key="1">
    <source>
        <dbReference type="ARBA" id="ARBA00008324"/>
    </source>
</evidence>
<dbReference type="STRING" id="1610493.RPIT_04095"/>
<evidence type="ECO:0000313" key="4">
    <source>
        <dbReference type="EMBL" id="AQP44094.1"/>
    </source>
</evidence>
<organism evidence="4 5">
    <name type="scientific">Tessaracoccus flavus</name>
    <dbReference type="NCBI Taxonomy" id="1610493"/>
    <lineage>
        <taxon>Bacteria</taxon>
        <taxon>Bacillati</taxon>
        <taxon>Actinomycetota</taxon>
        <taxon>Actinomycetes</taxon>
        <taxon>Propionibacteriales</taxon>
        <taxon>Propionibacteriaceae</taxon>
        <taxon>Tessaracoccus</taxon>
    </lineage>
</organism>
<evidence type="ECO:0000313" key="5">
    <source>
        <dbReference type="Proteomes" id="UP000188324"/>
    </source>
</evidence>
<name>A0A1Q2CDB5_9ACTN</name>
<feature type="domain" description="Thioesterase" evidence="3">
    <location>
        <begin position="61"/>
        <end position="137"/>
    </location>
</feature>
<dbReference type="PANTHER" id="PTHR43240">
    <property type="entry name" value="1,4-DIHYDROXY-2-NAPHTHOYL-COA THIOESTERASE 1"/>
    <property type="match status" value="1"/>
</dbReference>
<evidence type="ECO:0000256" key="2">
    <source>
        <dbReference type="ARBA" id="ARBA00022801"/>
    </source>
</evidence>
<protein>
    <recommendedName>
        <fullName evidence="3">Thioesterase domain-containing protein</fullName>
    </recommendedName>
</protein>
<dbReference type="CDD" id="cd03443">
    <property type="entry name" value="PaaI_thioesterase"/>
    <property type="match status" value="1"/>
</dbReference>
<dbReference type="GO" id="GO:0061522">
    <property type="term" value="F:1,4-dihydroxy-2-naphthoyl-CoA thioesterase activity"/>
    <property type="evidence" value="ECO:0007669"/>
    <property type="project" value="TreeGrafter"/>
</dbReference>
<dbReference type="OrthoDB" id="9798208at2"/>
<reference evidence="4 5" key="1">
    <citation type="journal article" date="2016" name="Int. J. Syst. Evol. Microbiol.">
        <title>Tessaracoccus flavus sp. nov., isolated from the drainage system of a lindane-producing factory.</title>
        <authorList>
            <person name="Kumari R."/>
            <person name="Singh P."/>
            <person name="Schumann P."/>
            <person name="Lal R."/>
        </authorList>
    </citation>
    <scope>NUCLEOTIDE SEQUENCE [LARGE SCALE GENOMIC DNA]</scope>
    <source>
        <strain evidence="4 5">RP1T</strain>
    </source>
</reference>
<proteinExistence type="inferred from homology"/>
<comment type="similarity">
    <text evidence="1">Belongs to the thioesterase PaaI family.</text>
</comment>
<dbReference type="PANTHER" id="PTHR43240:SF5">
    <property type="entry name" value="1,4-DIHYDROXY-2-NAPHTHOYL-COA THIOESTERASE 1"/>
    <property type="match status" value="1"/>
</dbReference>
<dbReference type="KEGG" id="tfl:RPIT_04095"/>
<dbReference type="InterPro" id="IPR029069">
    <property type="entry name" value="HotDog_dom_sf"/>
</dbReference>
<dbReference type="NCBIfam" id="TIGR00369">
    <property type="entry name" value="unchar_dom_1"/>
    <property type="match status" value="1"/>
</dbReference>
<sequence>MGGQVSRLWVCLWQSAAMNSIPDWALAVASPLDTKMGLDLTELSAERVVGSIPVEGNQQPFGLLHGGASGVLVETLGSMGALAYGYPDRAGVGVDLNVTHVRGVRSGRVTGTATAVHLGRTIVVYAVEIVDDEGRTTATGRLTCHMTALPGTTPTA</sequence>
<dbReference type="InterPro" id="IPR003736">
    <property type="entry name" value="PAAI_dom"/>
</dbReference>
<dbReference type="InterPro" id="IPR006683">
    <property type="entry name" value="Thioestr_dom"/>
</dbReference>
<dbReference type="SUPFAM" id="SSF54637">
    <property type="entry name" value="Thioesterase/thiol ester dehydrase-isomerase"/>
    <property type="match status" value="1"/>
</dbReference>
<dbReference type="Gene3D" id="3.10.129.10">
    <property type="entry name" value="Hotdog Thioesterase"/>
    <property type="match status" value="1"/>
</dbReference>
<dbReference type="GO" id="GO:0005829">
    <property type="term" value="C:cytosol"/>
    <property type="evidence" value="ECO:0007669"/>
    <property type="project" value="TreeGrafter"/>
</dbReference>
<dbReference type="Proteomes" id="UP000188324">
    <property type="component" value="Chromosome"/>
</dbReference>
<keyword evidence="5" id="KW-1185">Reference proteome</keyword>
<dbReference type="Pfam" id="PF03061">
    <property type="entry name" value="4HBT"/>
    <property type="match status" value="1"/>
</dbReference>